<evidence type="ECO:0000313" key="1">
    <source>
        <dbReference type="EMBL" id="KAJ1212276.1"/>
    </source>
</evidence>
<evidence type="ECO:0000313" key="2">
    <source>
        <dbReference type="Proteomes" id="UP001066276"/>
    </source>
</evidence>
<dbReference type="AlphaFoldDB" id="A0AAV7WHW5"/>
<comment type="caution">
    <text evidence="1">The sequence shown here is derived from an EMBL/GenBank/DDBJ whole genome shotgun (WGS) entry which is preliminary data.</text>
</comment>
<accession>A0AAV7WHW5</accession>
<proteinExistence type="predicted"/>
<gene>
    <name evidence="1" type="ORF">NDU88_007583</name>
</gene>
<dbReference type="PROSITE" id="PS51257">
    <property type="entry name" value="PROKAR_LIPOPROTEIN"/>
    <property type="match status" value="1"/>
</dbReference>
<keyword evidence="2" id="KW-1185">Reference proteome</keyword>
<dbReference type="Proteomes" id="UP001066276">
    <property type="component" value="Chromosome 1_2"/>
</dbReference>
<name>A0AAV7WHW5_PLEWA</name>
<sequence length="69" mass="7539">MPAQVRACPDLCAGSGTVAHVTSGSCQTLSAQVKVPPIKSQLQQDHTTRWWWSAPAGRGTRRIHECLIR</sequence>
<protein>
    <submittedName>
        <fullName evidence="1">Uncharacterized protein</fullName>
    </submittedName>
</protein>
<dbReference type="EMBL" id="JANPWB010000002">
    <property type="protein sequence ID" value="KAJ1212276.1"/>
    <property type="molecule type" value="Genomic_DNA"/>
</dbReference>
<organism evidence="1 2">
    <name type="scientific">Pleurodeles waltl</name>
    <name type="common">Iberian ribbed newt</name>
    <dbReference type="NCBI Taxonomy" id="8319"/>
    <lineage>
        <taxon>Eukaryota</taxon>
        <taxon>Metazoa</taxon>
        <taxon>Chordata</taxon>
        <taxon>Craniata</taxon>
        <taxon>Vertebrata</taxon>
        <taxon>Euteleostomi</taxon>
        <taxon>Amphibia</taxon>
        <taxon>Batrachia</taxon>
        <taxon>Caudata</taxon>
        <taxon>Salamandroidea</taxon>
        <taxon>Salamandridae</taxon>
        <taxon>Pleurodelinae</taxon>
        <taxon>Pleurodeles</taxon>
    </lineage>
</organism>
<reference evidence="1" key="1">
    <citation type="journal article" date="2022" name="bioRxiv">
        <title>Sequencing and chromosome-scale assembly of the giantPleurodeles waltlgenome.</title>
        <authorList>
            <person name="Brown T."/>
            <person name="Elewa A."/>
            <person name="Iarovenko S."/>
            <person name="Subramanian E."/>
            <person name="Araus A.J."/>
            <person name="Petzold A."/>
            <person name="Susuki M."/>
            <person name="Suzuki K.-i.T."/>
            <person name="Hayashi T."/>
            <person name="Toyoda A."/>
            <person name="Oliveira C."/>
            <person name="Osipova E."/>
            <person name="Leigh N.D."/>
            <person name="Simon A."/>
            <person name="Yun M.H."/>
        </authorList>
    </citation>
    <scope>NUCLEOTIDE SEQUENCE</scope>
    <source>
        <strain evidence="1">20211129_DDA</strain>
        <tissue evidence="1">Liver</tissue>
    </source>
</reference>